<dbReference type="NCBIfam" id="TIGR01726">
    <property type="entry name" value="HEQRo_perm_3TM"/>
    <property type="match status" value="1"/>
</dbReference>
<keyword evidence="7 12" id="KW-1133">Transmembrane helix</keyword>
<dbReference type="AlphaFoldDB" id="A0A9D7EAE9"/>
<dbReference type="FunFam" id="1.10.3720.10:FF:000006">
    <property type="entry name" value="Glutamate/aspartate ABC transporter, permease protein GltK"/>
    <property type="match status" value="1"/>
</dbReference>
<dbReference type="EMBL" id="JADJEV010000004">
    <property type="protein sequence ID" value="MBK6974027.1"/>
    <property type="molecule type" value="Genomic_DNA"/>
</dbReference>
<evidence type="ECO:0000256" key="9">
    <source>
        <dbReference type="ARBA" id="ARBA00060298"/>
    </source>
</evidence>
<keyword evidence="3 12" id="KW-0813">Transport</keyword>
<keyword evidence="4" id="KW-1003">Cell membrane</keyword>
<dbReference type="InterPro" id="IPR000515">
    <property type="entry name" value="MetI-like"/>
</dbReference>
<evidence type="ECO:0000256" key="2">
    <source>
        <dbReference type="ARBA" id="ARBA00010072"/>
    </source>
</evidence>
<dbReference type="PROSITE" id="PS50928">
    <property type="entry name" value="ABC_TM1"/>
    <property type="match status" value="1"/>
</dbReference>
<feature type="transmembrane region" description="Helical" evidence="12">
    <location>
        <begin position="191"/>
        <end position="210"/>
    </location>
</feature>
<protein>
    <recommendedName>
        <fullName evidence="11">Glutamate/aspartate import permease protein GltK</fullName>
    </recommendedName>
</protein>
<evidence type="ECO:0000256" key="7">
    <source>
        <dbReference type="ARBA" id="ARBA00022989"/>
    </source>
</evidence>
<dbReference type="GO" id="GO:0022857">
    <property type="term" value="F:transmembrane transporter activity"/>
    <property type="evidence" value="ECO:0007669"/>
    <property type="project" value="InterPro"/>
</dbReference>
<dbReference type="InterPro" id="IPR010065">
    <property type="entry name" value="AA_ABC_transptr_permease_3TM"/>
</dbReference>
<comment type="caution">
    <text evidence="14">The sequence shown here is derived from an EMBL/GenBank/DDBJ whole genome shotgun (WGS) entry which is preliminary data.</text>
</comment>
<evidence type="ECO:0000256" key="5">
    <source>
        <dbReference type="ARBA" id="ARBA00022692"/>
    </source>
</evidence>
<dbReference type="CDD" id="cd06261">
    <property type="entry name" value="TM_PBP2"/>
    <property type="match status" value="1"/>
</dbReference>
<evidence type="ECO:0000256" key="10">
    <source>
        <dbReference type="ARBA" id="ARBA00062718"/>
    </source>
</evidence>
<sequence length="221" mass="24309">MLDNLDLEVVRASLPFLWTGLLFSLKLTLVAMTGGIVFGTLLALARLSPFAVLRNSAAAYVNILRSIPLLMVILWFFLVIPLISGKPVGAENSALITFTLFEAAFYGEIMRAGIQSVPRGQVDAARALGLGYAQSMRDVVLPQAFRNMLPVLLTQTIILFQDTSLVYAIGATDLLKAAEISGKNYNRPVEMYLLVALIYFAICFTLSRLVRRLQARVAIPR</sequence>
<comment type="subcellular location">
    <subcellularLocation>
        <location evidence="1">Cell inner membrane</location>
        <topology evidence="1">Multi-pass membrane protein</topology>
    </subcellularLocation>
    <subcellularLocation>
        <location evidence="12">Cell membrane</location>
        <topology evidence="12">Multi-pass membrane protein</topology>
    </subcellularLocation>
</comment>
<reference evidence="14" key="1">
    <citation type="submission" date="2020-10" db="EMBL/GenBank/DDBJ databases">
        <title>Connecting structure to function with the recovery of over 1000 high-quality activated sludge metagenome-assembled genomes encoding full-length rRNA genes using long-read sequencing.</title>
        <authorList>
            <person name="Singleton C.M."/>
            <person name="Petriglieri F."/>
            <person name="Kristensen J.M."/>
            <person name="Kirkegaard R.H."/>
            <person name="Michaelsen T.Y."/>
            <person name="Andersen M.H."/>
            <person name="Karst S.M."/>
            <person name="Dueholm M.S."/>
            <person name="Nielsen P.H."/>
            <person name="Albertsen M."/>
        </authorList>
    </citation>
    <scope>NUCLEOTIDE SEQUENCE</scope>
    <source>
        <strain evidence="14">Bjer_18-Q3-R1-45_BAT3C.347</strain>
    </source>
</reference>
<evidence type="ECO:0000256" key="3">
    <source>
        <dbReference type="ARBA" id="ARBA00022448"/>
    </source>
</evidence>
<evidence type="ECO:0000256" key="1">
    <source>
        <dbReference type="ARBA" id="ARBA00004429"/>
    </source>
</evidence>
<evidence type="ECO:0000313" key="14">
    <source>
        <dbReference type="EMBL" id="MBK6974027.1"/>
    </source>
</evidence>
<evidence type="ECO:0000256" key="12">
    <source>
        <dbReference type="RuleBase" id="RU363032"/>
    </source>
</evidence>
<dbReference type="InterPro" id="IPR043429">
    <property type="entry name" value="ArtM/GltK/GlnP/TcyL/YhdX-like"/>
</dbReference>
<comment type="similarity">
    <text evidence="2">Belongs to the binding-protein-dependent transport system permease family. HisMQ subfamily.</text>
</comment>
<evidence type="ECO:0000256" key="6">
    <source>
        <dbReference type="ARBA" id="ARBA00022970"/>
    </source>
</evidence>
<keyword evidence="5 12" id="KW-0812">Transmembrane</keyword>
<proteinExistence type="inferred from homology"/>
<evidence type="ECO:0000256" key="4">
    <source>
        <dbReference type="ARBA" id="ARBA00022475"/>
    </source>
</evidence>
<evidence type="ECO:0000313" key="15">
    <source>
        <dbReference type="Proteomes" id="UP000807785"/>
    </source>
</evidence>
<dbReference type="Pfam" id="PF00528">
    <property type="entry name" value="BPD_transp_1"/>
    <property type="match status" value="1"/>
</dbReference>
<feature type="transmembrane region" description="Helical" evidence="12">
    <location>
        <begin position="20"/>
        <end position="45"/>
    </location>
</feature>
<organism evidence="14 15">
    <name type="scientific">Candidatus Methylophosphatis roskildensis</name>
    <dbReference type="NCBI Taxonomy" id="2899263"/>
    <lineage>
        <taxon>Bacteria</taxon>
        <taxon>Pseudomonadati</taxon>
        <taxon>Pseudomonadota</taxon>
        <taxon>Betaproteobacteria</taxon>
        <taxon>Nitrosomonadales</taxon>
        <taxon>Sterolibacteriaceae</taxon>
        <taxon>Candidatus Methylophosphatis</taxon>
    </lineage>
</organism>
<feature type="transmembrane region" description="Helical" evidence="12">
    <location>
        <begin position="57"/>
        <end position="83"/>
    </location>
</feature>
<feature type="domain" description="ABC transmembrane type-1" evidence="13">
    <location>
        <begin position="21"/>
        <end position="210"/>
    </location>
</feature>
<name>A0A9D7EAE9_9PROT</name>
<dbReference type="GO" id="GO:0006865">
    <property type="term" value="P:amino acid transport"/>
    <property type="evidence" value="ECO:0007669"/>
    <property type="project" value="UniProtKB-KW"/>
</dbReference>
<dbReference type="SUPFAM" id="SSF161098">
    <property type="entry name" value="MetI-like"/>
    <property type="match status" value="1"/>
</dbReference>
<accession>A0A9D7EAE9</accession>
<comment type="function">
    <text evidence="9">Part of the ABC transporter complex GltIJKL involved in glutamate and aspartate uptake. Probably responsible for the translocation of the substrate across the membrane.</text>
</comment>
<dbReference type="Proteomes" id="UP000807785">
    <property type="component" value="Unassembled WGS sequence"/>
</dbReference>
<dbReference type="PANTHER" id="PTHR30614:SF1">
    <property type="entry name" value="GLUTAMATE_ASPARTATE IMPORT PERMEASE PROTEIN GLTK"/>
    <property type="match status" value="1"/>
</dbReference>
<dbReference type="InterPro" id="IPR035906">
    <property type="entry name" value="MetI-like_sf"/>
</dbReference>
<gene>
    <name evidence="14" type="ORF">IPH26_14195</name>
</gene>
<keyword evidence="6" id="KW-0029">Amino-acid transport</keyword>
<dbReference type="GO" id="GO:0043190">
    <property type="term" value="C:ATP-binding cassette (ABC) transporter complex"/>
    <property type="evidence" value="ECO:0007669"/>
    <property type="project" value="InterPro"/>
</dbReference>
<dbReference type="PANTHER" id="PTHR30614">
    <property type="entry name" value="MEMBRANE COMPONENT OF AMINO ACID ABC TRANSPORTER"/>
    <property type="match status" value="1"/>
</dbReference>
<evidence type="ECO:0000256" key="8">
    <source>
        <dbReference type="ARBA" id="ARBA00023136"/>
    </source>
</evidence>
<evidence type="ECO:0000259" key="13">
    <source>
        <dbReference type="PROSITE" id="PS50928"/>
    </source>
</evidence>
<dbReference type="Gene3D" id="1.10.3720.10">
    <property type="entry name" value="MetI-like"/>
    <property type="match status" value="1"/>
</dbReference>
<comment type="subunit">
    <text evidence="10">The complex is composed of two ATP-binding proteins (GltL), two transmembrane proteins (GltJ and GltK) and a solute-binding protein (GltI).</text>
</comment>
<keyword evidence="8 12" id="KW-0472">Membrane</keyword>
<evidence type="ECO:0000256" key="11">
    <source>
        <dbReference type="ARBA" id="ARBA00073645"/>
    </source>
</evidence>